<keyword evidence="6" id="KW-1185">Reference proteome</keyword>
<dbReference type="Pfam" id="PF17676">
    <property type="entry name" value="Peptidase_S66C"/>
    <property type="match status" value="1"/>
</dbReference>
<dbReference type="Gene3D" id="3.50.30.60">
    <property type="entry name" value="LD-carboxypeptidase A C-terminal domain-like"/>
    <property type="match status" value="1"/>
</dbReference>
<proteinExistence type="inferred from homology"/>
<organism evidence="5 6">
    <name type="scientific">Ruminococcus albus 8</name>
    <dbReference type="NCBI Taxonomy" id="246199"/>
    <lineage>
        <taxon>Bacteria</taxon>
        <taxon>Bacillati</taxon>
        <taxon>Bacillota</taxon>
        <taxon>Clostridia</taxon>
        <taxon>Eubacteriales</taxon>
        <taxon>Oscillospiraceae</taxon>
        <taxon>Ruminococcus</taxon>
    </lineage>
</organism>
<keyword evidence="5" id="KW-0121">Carboxypeptidase</keyword>
<accession>E9S7H2</accession>
<dbReference type="Gene3D" id="3.40.50.10740">
    <property type="entry name" value="Class I glutamine amidotransferase-like"/>
    <property type="match status" value="1"/>
</dbReference>
<dbReference type="InterPro" id="IPR003507">
    <property type="entry name" value="S66_fam"/>
</dbReference>
<dbReference type="InterPro" id="IPR029062">
    <property type="entry name" value="Class_I_gatase-like"/>
</dbReference>
<gene>
    <name evidence="5" type="ORF">CUS_6184</name>
</gene>
<keyword evidence="2" id="KW-0378">Hydrolase</keyword>
<keyword evidence="5" id="KW-0645">Protease</keyword>
<feature type="domain" description="LD-carboxypeptidase C-terminal" evidence="4">
    <location>
        <begin position="202"/>
        <end position="329"/>
    </location>
</feature>
<dbReference type="PIRSF" id="PIRSF028757">
    <property type="entry name" value="LD-carboxypeptidase"/>
    <property type="match status" value="1"/>
</dbReference>
<name>E9S7H2_RUMAL</name>
<evidence type="ECO:0000313" key="6">
    <source>
        <dbReference type="Proteomes" id="UP000004259"/>
    </source>
</evidence>
<dbReference type="SUPFAM" id="SSF52317">
    <property type="entry name" value="Class I glutamine amidotransferase-like"/>
    <property type="match status" value="1"/>
</dbReference>
<protein>
    <submittedName>
        <fullName evidence="5">LD-carboxypeptidase</fullName>
    </submittedName>
</protein>
<reference evidence="5 6" key="1">
    <citation type="submission" date="2011-02" db="EMBL/GenBank/DDBJ databases">
        <authorList>
            <person name="Nelson K.E."/>
            <person name="Sutton G."/>
            <person name="Torralba M."/>
            <person name="Durkin S."/>
            <person name="Harkins D."/>
            <person name="Montgomery R."/>
            <person name="Ziemer C."/>
            <person name="Klaassens E."/>
            <person name="Ocuiv P."/>
            <person name="Morrison M."/>
        </authorList>
    </citation>
    <scope>NUCLEOTIDE SEQUENCE [LARGE SCALE GENOMIC DNA]</scope>
    <source>
        <strain evidence="5 6">8</strain>
    </source>
</reference>
<comment type="caution">
    <text evidence="5">The sequence shown here is derived from an EMBL/GenBank/DDBJ whole genome shotgun (WGS) entry which is preliminary data.</text>
</comment>
<dbReference type="InterPro" id="IPR027478">
    <property type="entry name" value="LdcA_N"/>
</dbReference>
<sequence>MVKNVAIVSLSSGLAGEEYEKFALDIGLKRLEKYGMNVKFMPNALKGIEYLNDHPEKRADDLLQAFKDPDTDMILCAIGGDDTYRLLPYLFDNDELKNAVSDKIFLGFSDTTINHFMLHKLGLNTFYGQAFLTDICERSSEMLPYTKKYFEELITTGTISEITPAEVWYEERTAFDESQVGVPLKEHKCSGFELLQGSPVFSGRILGGCICSMYDMFDSERNEDMPQLCKKYGIFPDKDEWKGRILLLESSEEKPSPEKYRKSLDHLKAEGVFDAVSGVLVGKPMDEAYSEEYKKLLVSVIDRPELPILYDLNIGHANPRCIMPFGIDAVVDAEKQCIRFSDREHAK</sequence>
<dbReference type="eggNOG" id="COG1619">
    <property type="taxonomic scope" value="Bacteria"/>
</dbReference>
<comment type="similarity">
    <text evidence="1">Belongs to the peptidase S66 family.</text>
</comment>
<dbReference type="CDD" id="cd07062">
    <property type="entry name" value="Peptidase_S66_mccF_like"/>
    <property type="match status" value="1"/>
</dbReference>
<dbReference type="SUPFAM" id="SSF141986">
    <property type="entry name" value="LD-carboxypeptidase A C-terminal domain-like"/>
    <property type="match status" value="1"/>
</dbReference>
<evidence type="ECO:0000256" key="2">
    <source>
        <dbReference type="ARBA" id="ARBA00022801"/>
    </source>
</evidence>
<dbReference type="RefSeq" id="WP_002846880.1">
    <property type="nucleotide sequence ID" value="NZ_ADKM02000008.1"/>
</dbReference>
<dbReference type="Pfam" id="PF02016">
    <property type="entry name" value="Peptidase_S66"/>
    <property type="match status" value="1"/>
</dbReference>
<evidence type="ECO:0000259" key="3">
    <source>
        <dbReference type="Pfam" id="PF02016"/>
    </source>
</evidence>
<dbReference type="Proteomes" id="UP000004259">
    <property type="component" value="Unassembled WGS sequence"/>
</dbReference>
<evidence type="ECO:0000259" key="4">
    <source>
        <dbReference type="Pfam" id="PF17676"/>
    </source>
</evidence>
<feature type="domain" description="LD-carboxypeptidase N-terminal" evidence="3">
    <location>
        <begin position="5"/>
        <end position="128"/>
    </location>
</feature>
<dbReference type="PANTHER" id="PTHR30237">
    <property type="entry name" value="MURAMOYLTETRAPEPTIDE CARBOXYPEPTIDASE"/>
    <property type="match status" value="1"/>
</dbReference>
<dbReference type="InterPro" id="IPR040449">
    <property type="entry name" value="Peptidase_S66_N"/>
</dbReference>
<dbReference type="InterPro" id="IPR040921">
    <property type="entry name" value="Peptidase_S66C"/>
</dbReference>
<dbReference type="OrthoDB" id="9807329at2"/>
<evidence type="ECO:0000313" key="5">
    <source>
        <dbReference type="EMBL" id="EGC04849.1"/>
    </source>
</evidence>
<dbReference type="STRING" id="246199.CUS_6184"/>
<dbReference type="GO" id="GO:0004180">
    <property type="term" value="F:carboxypeptidase activity"/>
    <property type="evidence" value="ECO:0007669"/>
    <property type="project" value="UniProtKB-KW"/>
</dbReference>
<dbReference type="AlphaFoldDB" id="E9S7H2"/>
<dbReference type="InterPro" id="IPR027461">
    <property type="entry name" value="Carboxypeptidase_A_C_sf"/>
</dbReference>
<dbReference type="PANTHER" id="PTHR30237:SF4">
    <property type="entry name" value="LD-CARBOXYPEPTIDASE C-TERMINAL DOMAIN-CONTAINING PROTEIN"/>
    <property type="match status" value="1"/>
</dbReference>
<evidence type="ECO:0000256" key="1">
    <source>
        <dbReference type="ARBA" id="ARBA00010233"/>
    </source>
</evidence>
<dbReference type="EMBL" id="ADKM02000008">
    <property type="protein sequence ID" value="EGC04849.1"/>
    <property type="molecule type" value="Genomic_DNA"/>
</dbReference>